<dbReference type="STRING" id="1477437.SAMN05444682_103318"/>
<gene>
    <name evidence="9" type="ORF">SAMN05444682_103318</name>
</gene>
<keyword evidence="4 6" id="KW-1133">Transmembrane helix</keyword>
<name>A0A1I3HDA5_9SPHI</name>
<feature type="transmembrane region" description="Helical" evidence="6">
    <location>
        <begin position="375"/>
        <end position="397"/>
    </location>
</feature>
<dbReference type="Pfam" id="PF02687">
    <property type="entry name" value="FtsX"/>
    <property type="match status" value="2"/>
</dbReference>
<evidence type="ECO:0000313" key="9">
    <source>
        <dbReference type="EMBL" id="SFI33768.1"/>
    </source>
</evidence>
<dbReference type="GO" id="GO:0022857">
    <property type="term" value="F:transmembrane transporter activity"/>
    <property type="evidence" value="ECO:0007669"/>
    <property type="project" value="TreeGrafter"/>
</dbReference>
<sequence>MLQNNFKIAWRNLKRDKGFSIINIIGLTIGLMAATAIALWIQSELTYDRFYSKTDRLYEVFTSDEFQGGKHAWGQTPAILGPTLAAEYPEVEAVVRIANMGNRYVFRVGDNKFTPRGIAPDSSFFSLFDFNFIAGNPTTPLNGPNSVVLTESLAKRLFGKTSVIGQSIALDTVATLVVSAVIEDIPANSRFSDVEYFCPWLFAEKTIRTVSYGSWTGYNHQAYVLLRPGVELQTFNEKIRTFVAAHDTDPTNTAHIFLHPAAKWHLYNKSENGQMVAGRLNTVRLFIVIGVFILLLACINFTNLSTARSEKRAKEVGVRKVVGARRNSLVVQFLTESIFLSVIAGLLAVTLLIPVLPFFSELISRELSLSAIHPVFWLCFALFLLFTGIVAGIYPALFLSSFQPVKTLKGRLGLLRGTFTPRKVLVVLQFTFSVTLISCTLIIVRQIEYVQNRDNGYDKNNLVYAALNGEAGKNYALIKQELLDKGAATAITKTIGPITRHTTNSWNFSWPNSKPEDHDLVFEGLSSDADFVKTMQVALVTGRDIDVYQFPTDSNAVLLNETAVKRMGLKDPLGAELVRNAGKAYEERWHVVGVVKDFINQSPYDAIEPLIVYGPAGYFSYMHIRLNPDRATAENLAIAEAAFHKFNPYYPFEYTFVDEAYGRKFAEEQRIATLTALFAAIAILIACLGLFGLAAFTAQQKTKEIGIRKVLGASIAGIVTLLSKDFIKLVCLAIVIASPIAWWAMHNWLEDFDYRIEVEWWLFVLTGFAALAIALLTVSWQAIRAAVANPVESLRDE</sequence>
<feature type="domain" description="ABC3 transporter permease C-terminal" evidence="7">
    <location>
        <begin position="287"/>
        <end position="403"/>
    </location>
</feature>
<feature type="transmembrane region" description="Helical" evidence="6">
    <location>
        <begin position="760"/>
        <end position="780"/>
    </location>
</feature>
<feature type="transmembrane region" description="Helical" evidence="6">
    <location>
        <begin position="283"/>
        <end position="302"/>
    </location>
</feature>
<feature type="transmembrane region" description="Helical" evidence="6">
    <location>
        <begin position="729"/>
        <end position="748"/>
    </location>
</feature>
<feature type="transmembrane region" description="Helical" evidence="6">
    <location>
        <begin position="338"/>
        <end position="363"/>
    </location>
</feature>
<evidence type="ECO:0000256" key="5">
    <source>
        <dbReference type="ARBA" id="ARBA00023136"/>
    </source>
</evidence>
<evidence type="ECO:0000256" key="4">
    <source>
        <dbReference type="ARBA" id="ARBA00022989"/>
    </source>
</evidence>
<organism evidence="9 10">
    <name type="scientific">Parapedobacter indicus</name>
    <dbReference type="NCBI Taxonomy" id="1477437"/>
    <lineage>
        <taxon>Bacteria</taxon>
        <taxon>Pseudomonadati</taxon>
        <taxon>Bacteroidota</taxon>
        <taxon>Sphingobacteriia</taxon>
        <taxon>Sphingobacteriales</taxon>
        <taxon>Sphingobacteriaceae</taxon>
        <taxon>Parapedobacter</taxon>
    </lineage>
</organism>
<dbReference type="AlphaFoldDB" id="A0A1I3HDA5"/>
<keyword evidence="2" id="KW-1003">Cell membrane</keyword>
<dbReference type="GO" id="GO:0005886">
    <property type="term" value="C:plasma membrane"/>
    <property type="evidence" value="ECO:0007669"/>
    <property type="project" value="UniProtKB-SubCell"/>
</dbReference>
<dbReference type="EMBL" id="FOQO01000003">
    <property type="protein sequence ID" value="SFI33768.1"/>
    <property type="molecule type" value="Genomic_DNA"/>
</dbReference>
<feature type="transmembrane region" description="Helical" evidence="6">
    <location>
        <begin position="671"/>
        <end position="693"/>
    </location>
</feature>
<evidence type="ECO:0000259" key="8">
    <source>
        <dbReference type="Pfam" id="PF12704"/>
    </source>
</evidence>
<feature type="domain" description="MacB-like periplasmic core" evidence="8">
    <location>
        <begin position="20"/>
        <end position="241"/>
    </location>
</feature>
<dbReference type="OrthoDB" id="1451596at2"/>
<keyword evidence="3 6" id="KW-0812">Transmembrane</keyword>
<feature type="transmembrane region" description="Helical" evidence="6">
    <location>
        <begin position="20"/>
        <end position="41"/>
    </location>
</feature>
<dbReference type="PANTHER" id="PTHR30572:SF18">
    <property type="entry name" value="ABC-TYPE MACROLIDE FAMILY EXPORT SYSTEM PERMEASE COMPONENT 2"/>
    <property type="match status" value="1"/>
</dbReference>
<protein>
    <submittedName>
        <fullName evidence="9">Duplicated orphan permease</fullName>
    </submittedName>
</protein>
<evidence type="ECO:0000256" key="3">
    <source>
        <dbReference type="ARBA" id="ARBA00022692"/>
    </source>
</evidence>
<evidence type="ECO:0000256" key="2">
    <source>
        <dbReference type="ARBA" id="ARBA00022475"/>
    </source>
</evidence>
<dbReference type="InterPro" id="IPR050250">
    <property type="entry name" value="Macrolide_Exporter_MacB"/>
</dbReference>
<dbReference type="InterPro" id="IPR003838">
    <property type="entry name" value="ABC3_permease_C"/>
</dbReference>
<keyword evidence="5 6" id="KW-0472">Membrane</keyword>
<proteinExistence type="predicted"/>
<comment type="subcellular location">
    <subcellularLocation>
        <location evidence="1">Cell membrane</location>
        <topology evidence="1">Multi-pass membrane protein</topology>
    </subcellularLocation>
</comment>
<dbReference type="Pfam" id="PF12704">
    <property type="entry name" value="MacB_PCD"/>
    <property type="match status" value="1"/>
</dbReference>
<evidence type="ECO:0000259" key="7">
    <source>
        <dbReference type="Pfam" id="PF02687"/>
    </source>
</evidence>
<dbReference type="RefSeq" id="WP_090626093.1">
    <property type="nucleotide sequence ID" value="NZ_FOQO01000003.1"/>
</dbReference>
<feature type="transmembrane region" description="Helical" evidence="6">
    <location>
        <begin position="424"/>
        <end position="444"/>
    </location>
</feature>
<dbReference type="Proteomes" id="UP000198670">
    <property type="component" value="Unassembled WGS sequence"/>
</dbReference>
<accession>A0A1I3HDA5</accession>
<dbReference type="PANTHER" id="PTHR30572">
    <property type="entry name" value="MEMBRANE COMPONENT OF TRANSPORTER-RELATED"/>
    <property type="match status" value="1"/>
</dbReference>
<evidence type="ECO:0000256" key="6">
    <source>
        <dbReference type="SAM" id="Phobius"/>
    </source>
</evidence>
<keyword evidence="10" id="KW-1185">Reference proteome</keyword>
<feature type="domain" description="ABC3 transporter permease C-terminal" evidence="7">
    <location>
        <begin position="677"/>
        <end position="789"/>
    </location>
</feature>
<reference evidence="9 10" key="1">
    <citation type="submission" date="2016-10" db="EMBL/GenBank/DDBJ databases">
        <authorList>
            <person name="de Groot N.N."/>
        </authorList>
    </citation>
    <scope>NUCLEOTIDE SEQUENCE [LARGE SCALE GENOMIC DNA]</scope>
    <source>
        <strain evidence="9 10">RK1</strain>
    </source>
</reference>
<dbReference type="InterPro" id="IPR025857">
    <property type="entry name" value="MacB_PCD"/>
</dbReference>
<evidence type="ECO:0000313" key="10">
    <source>
        <dbReference type="Proteomes" id="UP000198670"/>
    </source>
</evidence>
<evidence type="ECO:0000256" key="1">
    <source>
        <dbReference type="ARBA" id="ARBA00004651"/>
    </source>
</evidence>